<comment type="caution">
    <text evidence="1">The sequence shown here is derived from an EMBL/GenBank/DDBJ whole genome shotgun (WGS) entry which is preliminary data.</text>
</comment>
<dbReference type="AlphaFoldDB" id="A0A553NZ67"/>
<organism evidence="1 2">
    <name type="scientific">Tigriopus californicus</name>
    <name type="common">Marine copepod</name>
    <dbReference type="NCBI Taxonomy" id="6832"/>
    <lineage>
        <taxon>Eukaryota</taxon>
        <taxon>Metazoa</taxon>
        <taxon>Ecdysozoa</taxon>
        <taxon>Arthropoda</taxon>
        <taxon>Crustacea</taxon>
        <taxon>Multicrustacea</taxon>
        <taxon>Hexanauplia</taxon>
        <taxon>Copepoda</taxon>
        <taxon>Harpacticoida</taxon>
        <taxon>Harpacticidae</taxon>
        <taxon>Tigriopus</taxon>
    </lineage>
</organism>
<dbReference type="Proteomes" id="UP000318571">
    <property type="component" value="Chromosome 9"/>
</dbReference>
<reference evidence="1 2" key="1">
    <citation type="journal article" date="2018" name="Nat. Ecol. Evol.">
        <title>Genomic signatures of mitonuclear coevolution across populations of Tigriopus californicus.</title>
        <authorList>
            <person name="Barreto F.S."/>
            <person name="Watson E.T."/>
            <person name="Lima T.G."/>
            <person name="Willett C.S."/>
            <person name="Edmands S."/>
            <person name="Li W."/>
            <person name="Burton R.S."/>
        </authorList>
    </citation>
    <scope>NUCLEOTIDE SEQUENCE [LARGE SCALE GENOMIC DNA]</scope>
    <source>
        <strain evidence="1 2">San Diego</strain>
    </source>
</reference>
<accession>A0A553NZ67</accession>
<dbReference type="EMBL" id="VCGU01000009">
    <property type="protein sequence ID" value="TRY70715.1"/>
    <property type="molecule type" value="Genomic_DNA"/>
</dbReference>
<protein>
    <submittedName>
        <fullName evidence="1">Uncharacterized protein</fullName>
    </submittedName>
</protein>
<evidence type="ECO:0000313" key="1">
    <source>
        <dbReference type="EMBL" id="TRY70715.1"/>
    </source>
</evidence>
<name>A0A553NZ67_TIGCA</name>
<gene>
    <name evidence="1" type="ORF">TCAL_16365</name>
</gene>
<keyword evidence="2" id="KW-1185">Reference proteome</keyword>
<evidence type="ECO:0000313" key="2">
    <source>
        <dbReference type="Proteomes" id="UP000318571"/>
    </source>
</evidence>
<sequence length="226" mass="24308">MLCVSRSLTAGSTRSTLLDWARPLHALSPRLQSAPKTGLGQAQRTWLVDKAFTVPSFGGSLWVDSALPVRISPIGSLEYPNLDRAFVRLTVPAQSGLTKDCAQVDVKQEGHKLTVKNQNVLVEPKDKSEAGAVSATRIKTGNLTIQTVAGDVLCSGHIQGECQGQVGEWDFIGDKRFTGRVGMRAIQPDKFSPSLLVIAENGDVIVDSQDWAASLGLKMPLMPDSQ</sequence>
<proteinExistence type="predicted"/>